<dbReference type="EMBL" id="JANEYG010000240">
    <property type="protein sequence ID" value="KAJ8910823.1"/>
    <property type="molecule type" value="Genomic_DNA"/>
</dbReference>
<dbReference type="InterPro" id="IPR009057">
    <property type="entry name" value="Homeodomain-like_sf"/>
</dbReference>
<name>A0AAV8V9L6_9CUCU</name>
<dbReference type="InterPro" id="IPR050863">
    <property type="entry name" value="CenT-Element_Derived"/>
</dbReference>
<dbReference type="GO" id="GO:0005634">
    <property type="term" value="C:nucleus"/>
    <property type="evidence" value="ECO:0007669"/>
    <property type="project" value="UniProtKB-SubCell"/>
</dbReference>
<dbReference type="Pfam" id="PF05225">
    <property type="entry name" value="HTH_psq"/>
    <property type="match status" value="1"/>
</dbReference>
<dbReference type="Pfam" id="PF03184">
    <property type="entry name" value="DDE_1"/>
    <property type="match status" value="1"/>
</dbReference>
<sequence length="447" mass="49863">KQRAVEAIKKKELSLRKAAEVYGVTHTALFYRLKKIGNCDAPPETREHFSSKHSFRQVFTNEQEELLVSYILKGSHMNYGLTCEILQTLTAYEYASRLQRKFPDKWNENSRYRLAKGVKQVGQAVSGERGTLVTIVGIVSASGNVVPPVFIFPRARFHETFMTGAPPGSLGLVNSPSRGWMYALPFLKTLEHLVSHTRCSMQDPIFLLMDNHESHCSLEAVIYAKENGIVMVTFPPHCTHQLQPLDVSVMGPFKAKYKVAQNDWMLAHPGKTITIHNVAHLAGKAFENSFTMKNIIAGFRKPGIYPFDGNAFSNEDFDAANVTDRPNVLSPVPQESDPISLPPEEIPSCNTFPQTPHNLSLPSDNSVNVSVESIRPFPKAPARAKNNRGCKRGKSKILTETPEKNALEQQMTDKKKKAKVTKNVFNTDETSSSNDSFSVHDYSDGIV</sequence>
<feature type="non-terminal residue" evidence="5">
    <location>
        <position position="1"/>
    </location>
</feature>
<feature type="compositionally biased region" description="Basic residues" evidence="2">
    <location>
        <begin position="385"/>
        <end position="395"/>
    </location>
</feature>
<evidence type="ECO:0000259" key="3">
    <source>
        <dbReference type="Pfam" id="PF03184"/>
    </source>
</evidence>
<comment type="subcellular location">
    <subcellularLocation>
        <location evidence="1">Nucleus</location>
    </subcellularLocation>
</comment>
<dbReference type="InterPro" id="IPR004875">
    <property type="entry name" value="DDE_SF_endonuclease_dom"/>
</dbReference>
<evidence type="ECO:0008006" key="7">
    <source>
        <dbReference type="Google" id="ProtNLM"/>
    </source>
</evidence>
<reference evidence="5 6" key="1">
    <citation type="journal article" date="2023" name="Insect Mol. Biol.">
        <title>Genome sequencing provides insights into the evolution of gene families encoding plant cell wall-degrading enzymes in longhorned beetles.</title>
        <authorList>
            <person name="Shin N.R."/>
            <person name="Okamura Y."/>
            <person name="Kirsch R."/>
            <person name="Pauchet Y."/>
        </authorList>
    </citation>
    <scope>NUCLEOTIDE SEQUENCE [LARGE SCALE GENOMIC DNA]</scope>
    <source>
        <strain evidence="5">EAD_L_NR</strain>
    </source>
</reference>
<organism evidence="5 6">
    <name type="scientific">Exocentrus adspersus</name>
    <dbReference type="NCBI Taxonomy" id="1586481"/>
    <lineage>
        <taxon>Eukaryota</taxon>
        <taxon>Metazoa</taxon>
        <taxon>Ecdysozoa</taxon>
        <taxon>Arthropoda</taxon>
        <taxon>Hexapoda</taxon>
        <taxon>Insecta</taxon>
        <taxon>Pterygota</taxon>
        <taxon>Neoptera</taxon>
        <taxon>Endopterygota</taxon>
        <taxon>Coleoptera</taxon>
        <taxon>Polyphaga</taxon>
        <taxon>Cucujiformia</taxon>
        <taxon>Chrysomeloidea</taxon>
        <taxon>Cerambycidae</taxon>
        <taxon>Lamiinae</taxon>
        <taxon>Acanthocinini</taxon>
        <taxon>Exocentrus</taxon>
    </lineage>
</organism>
<dbReference type="PANTHER" id="PTHR19303">
    <property type="entry name" value="TRANSPOSON"/>
    <property type="match status" value="1"/>
</dbReference>
<evidence type="ECO:0000313" key="5">
    <source>
        <dbReference type="EMBL" id="KAJ8910823.1"/>
    </source>
</evidence>
<evidence type="ECO:0000256" key="1">
    <source>
        <dbReference type="ARBA" id="ARBA00004123"/>
    </source>
</evidence>
<feature type="domain" description="DDE-1" evidence="3">
    <location>
        <begin position="134"/>
        <end position="299"/>
    </location>
</feature>
<dbReference type="Proteomes" id="UP001159042">
    <property type="component" value="Unassembled WGS sequence"/>
</dbReference>
<dbReference type="PANTHER" id="PTHR19303:SF74">
    <property type="entry name" value="POGO TRANSPOSABLE ELEMENT WITH KRAB DOMAIN"/>
    <property type="match status" value="1"/>
</dbReference>
<evidence type="ECO:0000313" key="6">
    <source>
        <dbReference type="Proteomes" id="UP001159042"/>
    </source>
</evidence>
<dbReference type="InterPro" id="IPR007889">
    <property type="entry name" value="HTH_Psq"/>
</dbReference>
<proteinExistence type="predicted"/>
<feature type="domain" description="HTH psq-type" evidence="4">
    <location>
        <begin position="2"/>
        <end position="35"/>
    </location>
</feature>
<dbReference type="AlphaFoldDB" id="A0AAV8V9L6"/>
<feature type="compositionally biased region" description="Polar residues" evidence="2">
    <location>
        <begin position="423"/>
        <end position="437"/>
    </location>
</feature>
<feature type="region of interest" description="Disordered" evidence="2">
    <location>
        <begin position="379"/>
        <end position="447"/>
    </location>
</feature>
<keyword evidence="6" id="KW-1185">Reference proteome</keyword>
<accession>A0AAV8V9L6</accession>
<protein>
    <recommendedName>
        <fullName evidence="7">DDE-1 domain-containing protein</fullName>
    </recommendedName>
</protein>
<dbReference type="SUPFAM" id="SSF46689">
    <property type="entry name" value="Homeodomain-like"/>
    <property type="match status" value="1"/>
</dbReference>
<gene>
    <name evidence="5" type="ORF">NQ315_004683</name>
</gene>
<evidence type="ECO:0000256" key="2">
    <source>
        <dbReference type="SAM" id="MobiDB-lite"/>
    </source>
</evidence>
<dbReference type="Gene3D" id="1.10.10.60">
    <property type="entry name" value="Homeodomain-like"/>
    <property type="match status" value="1"/>
</dbReference>
<comment type="caution">
    <text evidence="5">The sequence shown here is derived from an EMBL/GenBank/DDBJ whole genome shotgun (WGS) entry which is preliminary data.</text>
</comment>
<evidence type="ECO:0000259" key="4">
    <source>
        <dbReference type="Pfam" id="PF05225"/>
    </source>
</evidence>
<dbReference type="GO" id="GO:0003677">
    <property type="term" value="F:DNA binding"/>
    <property type="evidence" value="ECO:0007669"/>
    <property type="project" value="InterPro"/>
</dbReference>